<keyword evidence="4" id="KW-0732">Signal</keyword>
<feature type="region of interest" description="Disordered" evidence="3">
    <location>
        <begin position="126"/>
        <end position="174"/>
    </location>
</feature>
<dbReference type="Gene3D" id="2.60.40.2020">
    <property type="match status" value="1"/>
</dbReference>
<evidence type="ECO:0000313" key="5">
    <source>
        <dbReference type="EMBL" id="TQK98324.1"/>
    </source>
</evidence>
<dbReference type="OrthoDB" id="4213880at2"/>
<organism evidence="5 6">
    <name type="scientific">Streptomyces puniciscabiei</name>
    <dbReference type="NCBI Taxonomy" id="164348"/>
    <lineage>
        <taxon>Bacteria</taxon>
        <taxon>Bacillati</taxon>
        <taxon>Actinomycetota</taxon>
        <taxon>Actinomycetes</taxon>
        <taxon>Kitasatosporales</taxon>
        <taxon>Streptomycetaceae</taxon>
        <taxon>Streptomyces</taxon>
    </lineage>
</organism>
<keyword evidence="1" id="KW-0646">Protease inhibitor</keyword>
<protein>
    <recommendedName>
        <fullName evidence="7">Chagasin family peptidase inhibitor I42</fullName>
    </recommendedName>
</protein>
<feature type="chain" id="PRO_5022194753" description="Chagasin family peptidase inhibitor I42" evidence="4">
    <location>
        <begin position="30"/>
        <end position="185"/>
    </location>
</feature>
<dbReference type="AlphaFoldDB" id="A0A542UH08"/>
<accession>A0A542UH08</accession>
<dbReference type="EMBL" id="VFNX01000001">
    <property type="protein sequence ID" value="TQK98324.1"/>
    <property type="molecule type" value="Genomic_DNA"/>
</dbReference>
<evidence type="ECO:0008006" key="7">
    <source>
        <dbReference type="Google" id="ProtNLM"/>
    </source>
</evidence>
<reference evidence="5 6" key="1">
    <citation type="submission" date="2019-06" db="EMBL/GenBank/DDBJ databases">
        <title>Sequencing the genomes of 1000 actinobacteria strains.</title>
        <authorList>
            <person name="Klenk H.-P."/>
        </authorList>
    </citation>
    <scope>NUCLEOTIDE SEQUENCE [LARGE SCALE GENOMIC DNA]</scope>
    <source>
        <strain evidence="5 6">DSM 41929</strain>
    </source>
</reference>
<dbReference type="PROSITE" id="PS51257">
    <property type="entry name" value="PROKAR_LIPOPROTEIN"/>
    <property type="match status" value="1"/>
</dbReference>
<dbReference type="InterPro" id="IPR036331">
    <property type="entry name" value="Chagasin-like_sf"/>
</dbReference>
<proteinExistence type="predicted"/>
<evidence type="ECO:0000313" key="6">
    <source>
        <dbReference type="Proteomes" id="UP000318103"/>
    </source>
</evidence>
<evidence type="ECO:0000256" key="1">
    <source>
        <dbReference type="ARBA" id="ARBA00022690"/>
    </source>
</evidence>
<gene>
    <name evidence="5" type="ORF">FB563_3346</name>
</gene>
<evidence type="ECO:0000256" key="3">
    <source>
        <dbReference type="SAM" id="MobiDB-lite"/>
    </source>
</evidence>
<dbReference type="Proteomes" id="UP000318103">
    <property type="component" value="Unassembled WGS sequence"/>
</dbReference>
<name>A0A542UH08_9ACTN</name>
<sequence>MNRRHALVGPAAVACLFALTGCGASGGSAAEYHVKDRAITVEPGKRFALTVPASPGLGQHWYLTDPKPDASVLKYRGGREDWKGGGDTDGGTQGTQSFDFTALAKGRATVRLLYCPMSTCHGPDDTATPYPTGTAPAPARSTATATPSPTPGSSVSPSLSPYPTQTGTGSPGSHAGFYVFTITVR</sequence>
<keyword evidence="6" id="KW-1185">Reference proteome</keyword>
<comment type="caution">
    <text evidence="5">The sequence shown here is derived from an EMBL/GenBank/DDBJ whole genome shotgun (WGS) entry which is preliminary data.</text>
</comment>
<dbReference type="SUPFAM" id="SSF141066">
    <property type="entry name" value="ICP-like"/>
    <property type="match status" value="1"/>
</dbReference>
<dbReference type="RefSeq" id="WP_142218757.1">
    <property type="nucleotide sequence ID" value="NZ_JBPJFI010000001.1"/>
</dbReference>
<evidence type="ECO:0000256" key="2">
    <source>
        <dbReference type="ARBA" id="ARBA00022704"/>
    </source>
</evidence>
<dbReference type="GO" id="GO:0004869">
    <property type="term" value="F:cysteine-type endopeptidase inhibitor activity"/>
    <property type="evidence" value="ECO:0007669"/>
    <property type="project" value="UniProtKB-KW"/>
</dbReference>
<keyword evidence="2" id="KW-0789">Thiol protease inhibitor</keyword>
<feature type="signal peptide" evidence="4">
    <location>
        <begin position="1"/>
        <end position="29"/>
    </location>
</feature>
<feature type="compositionally biased region" description="Low complexity" evidence="3">
    <location>
        <begin position="126"/>
        <end position="164"/>
    </location>
</feature>
<evidence type="ECO:0000256" key="4">
    <source>
        <dbReference type="SAM" id="SignalP"/>
    </source>
</evidence>